<dbReference type="InterPro" id="IPR000073">
    <property type="entry name" value="AB_hydrolase_1"/>
</dbReference>
<keyword evidence="4" id="KW-0843">Virulence</keyword>
<evidence type="ECO:0000256" key="1">
    <source>
        <dbReference type="ARBA" id="ARBA00004275"/>
    </source>
</evidence>
<organism evidence="8 9">
    <name type="scientific">Alternaria dauci</name>
    <dbReference type="NCBI Taxonomy" id="48095"/>
    <lineage>
        <taxon>Eukaryota</taxon>
        <taxon>Fungi</taxon>
        <taxon>Dikarya</taxon>
        <taxon>Ascomycota</taxon>
        <taxon>Pezizomycotina</taxon>
        <taxon>Dothideomycetes</taxon>
        <taxon>Pleosporomycetidae</taxon>
        <taxon>Pleosporales</taxon>
        <taxon>Pleosporineae</taxon>
        <taxon>Pleosporaceae</taxon>
        <taxon>Alternaria</taxon>
        <taxon>Alternaria sect. Porri</taxon>
    </lineage>
</organism>
<dbReference type="Proteomes" id="UP001578633">
    <property type="component" value="Chromosome 7"/>
</dbReference>
<keyword evidence="9" id="KW-1185">Reference proteome</keyword>
<dbReference type="GeneID" id="96087581"/>
<feature type="domain" description="AB hydrolase-1" evidence="7">
    <location>
        <begin position="55"/>
        <end position="340"/>
    </location>
</feature>
<reference evidence="8 9" key="1">
    <citation type="submission" date="2024-09" db="EMBL/GenBank/DDBJ databases">
        <title>T2T genomes of carrot and Alternaria dauci and their utility for understanding host-pathogen interaction during carrot leaf blight disease.</title>
        <authorList>
            <person name="Liu W."/>
            <person name="Xu S."/>
            <person name="Ou C."/>
            <person name="Liu X."/>
            <person name="Zhuang F."/>
            <person name="Deng X.W."/>
        </authorList>
    </citation>
    <scope>NUCLEOTIDE SEQUENCE [LARGE SCALE GENOMIC DNA]</scope>
    <source>
        <strain evidence="8 9">A2016</strain>
    </source>
</reference>
<dbReference type="PRINTS" id="PR00412">
    <property type="entry name" value="EPOXHYDRLASE"/>
</dbReference>
<comment type="similarity">
    <text evidence="2">Belongs to the AB hydrolase superfamily. AKT2 hydrolase family.</text>
</comment>
<keyword evidence="3" id="KW-0378">Hydrolase</keyword>
<dbReference type="InterPro" id="IPR000639">
    <property type="entry name" value="Epox_hydrolase-like"/>
</dbReference>
<evidence type="ECO:0000313" key="8">
    <source>
        <dbReference type="EMBL" id="KAL1793838.1"/>
    </source>
</evidence>
<comment type="subcellular location">
    <subcellularLocation>
        <location evidence="1">Peroxisome</location>
    </subcellularLocation>
</comment>
<sequence length="356" mass="39731">MTTTSNPTTSSKVNLNPDITDIKYTSYANLVRSVRLPSGHTYRYIFKAPFDSSIPTILFLHGWPETSYSWANQIDYFTRQGYGVVAPDMLGTGGSDNPEDLESFTFKRTADEMNDLLECEGLGKVIGVGHDIGSAMLSRLQHYHPDRLSALVFLNLGYSAPGADLTRAFVDATNDATQAAFGYPLLGYWYFNERDDAAAIMDQHLDALYNIAYGADTVWVSNIAVVGALERWLLGDGRIPFENEHLTDVTLSQWRTIVKAQGGMDGANKWYRAMMRGYNTNDEESLKASTTPMVTKRAMLITGDDDPIAIPSIQFSSTSPHLPFLTVRTVPAKHFMQSEAPHHVNRHLHKFFKSLE</sequence>
<gene>
    <name evidence="8" type="ORF">ACET3X_007259</name>
</gene>
<dbReference type="PANTHER" id="PTHR43329">
    <property type="entry name" value="EPOXIDE HYDROLASE"/>
    <property type="match status" value="1"/>
</dbReference>
<comment type="similarity">
    <text evidence="6">Belongs to the AB hydrolase superfamily. Epoxide hydrolase family.</text>
</comment>
<evidence type="ECO:0000256" key="3">
    <source>
        <dbReference type="ARBA" id="ARBA00022801"/>
    </source>
</evidence>
<evidence type="ECO:0000313" key="9">
    <source>
        <dbReference type="Proteomes" id="UP001578633"/>
    </source>
</evidence>
<dbReference type="PRINTS" id="PR00111">
    <property type="entry name" value="ABHYDROLASE"/>
</dbReference>
<dbReference type="RefSeq" id="XP_069304422.1">
    <property type="nucleotide sequence ID" value="XM_069453763.1"/>
</dbReference>
<evidence type="ECO:0000256" key="2">
    <source>
        <dbReference type="ARBA" id="ARBA00005668"/>
    </source>
</evidence>
<dbReference type="Gene3D" id="3.40.50.1820">
    <property type="entry name" value="alpha/beta hydrolase"/>
    <property type="match status" value="1"/>
</dbReference>
<evidence type="ECO:0000256" key="4">
    <source>
        <dbReference type="ARBA" id="ARBA00023026"/>
    </source>
</evidence>
<comment type="caution">
    <text evidence="8">The sequence shown here is derived from an EMBL/GenBank/DDBJ whole genome shotgun (WGS) entry which is preliminary data.</text>
</comment>
<evidence type="ECO:0000256" key="5">
    <source>
        <dbReference type="ARBA" id="ARBA00023140"/>
    </source>
</evidence>
<dbReference type="InterPro" id="IPR029058">
    <property type="entry name" value="AB_hydrolase_fold"/>
</dbReference>
<dbReference type="SUPFAM" id="SSF53474">
    <property type="entry name" value="alpha/beta-Hydrolases"/>
    <property type="match status" value="1"/>
</dbReference>
<keyword evidence="5" id="KW-0576">Peroxisome</keyword>
<accession>A0ABR3UBF7</accession>
<evidence type="ECO:0000256" key="6">
    <source>
        <dbReference type="ARBA" id="ARBA00038334"/>
    </source>
</evidence>
<protein>
    <recommendedName>
        <fullName evidence="7">AB hydrolase-1 domain-containing protein</fullName>
    </recommendedName>
</protein>
<dbReference type="EMBL" id="JBHGVX010000007">
    <property type="protein sequence ID" value="KAL1793838.1"/>
    <property type="molecule type" value="Genomic_DNA"/>
</dbReference>
<name>A0ABR3UBF7_9PLEO</name>
<evidence type="ECO:0000259" key="7">
    <source>
        <dbReference type="Pfam" id="PF00561"/>
    </source>
</evidence>
<dbReference type="Pfam" id="PF00561">
    <property type="entry name" value="Abhydrolase_1"/>
    <property type="match status" value="1"/>
</dbReference>
<proteinExistence type="inferred from homology"/>